<evidence type="ECO:0000256" key="1">
    <source>
        <dbReference type="ARBA" id="ARBA00022630"/>
    </source>
</evidence>
<organism evidence="4 5">
    <name type="scientific">Acuticoccus mangrovi</name>
    <dbReference type="NCBI Taxonomy" id="2796142"/>
    <lineage>
        <taxon>Bacteria</taxon>
        <taxon>Pseudomonadati</taxon>
        <taxon>Pseudomonadota</taxon>
        <taxon>Alphaproteobacteria</taxon>
        <taxon>Hyphomicrobiales</taxon>
        <taxon>Amorphaceae</taxon>
        <taxon>Acuticoccus</taxon>
    </lineage>
</organism>
<gene>
    <name evidence="4" type="ORF">JCR33_21375</name>
</gene>
<dbReference type="RefSeq" id="WP_198884172.1">
    <property type="nucleotide sequence ID" value="NZ_JAEKJA010000025.1"/>
</dbReference>
<dbReference type="AlphaFoldDB" id="A0A934IT55"/>
<dbReference type="InterPro" id="IPR036318">
    <property type="entry name" value="FAD-bd_PCMH-like_sf"/>
</dbReference>
<evidence type="ECO:0000313" key="4">
    <source>
        <dbReference type="EMBL" id="MBJ3778265.1"/>
    </source>
</evidence>
<reference evidence="4" key="1">
    <citation type="submission" date="2020-12" db="EMBL/GenBank/DDBJ databases">
        <title>Bacterial taxonomy.</title>
        <authorList>
            <person name="Pan X."/>
        </authorList>
    </citation>
    <scope>NUCLEOTIDE SEQUENCE</scope>
    <source>
        <strain evidence="4">B2012</strain>
    </source>
</reference>
<dbReference type="InterPro" id="IPR002346">
    <property type="entry name" value="Mopterin_DH_FAD-bd"/>
</dbReference>
<dbReference type="Pfam" id="PF00941">
    <property type="entry name" value="FAD_binding_5"/>
    <property type="match status" value="1"/>
</dbReference>
<dbReference type="GO" id="GO:0016491">
    <property type="term" value="F:oxidoreductase activity"/>
    <property type="evidence" value="ECO:0007669"/>
    <property type="project" value="InterPro"/>
</dbReference>
<evidence type="ECO:0000259" key="3">
    <source>
        <dbReference type="PROSITE" id="PS51387"/>
    </source>
</evidence>
<dbReference type="InterPro" id="IPR051312">
    <property type="entry name" value="Diverse_Substr_Oxidored"/>
</dbReference>
<protein>
    <submittedName>
        <fullName evidence="4">FAD binding domain-containing protein</fullName>
    </submittedName>
</protein>
<dbReference type="GO" id="GO:0071949">
    <property type="term" value="F:FAD binding"/>
    <property type="evidence" value="ECO:0007669"/>
    <property type="project" value="InterPro"/>
</dbReference>
<dbReference type="Gene3D" id="3.30.465.10">
    <property type="match status" value="1"/>
</dbReference>
<accession>A0A934IT55</accession>
<dbReference type="Proteomes" id="UP000609531">
    <property type="component" value="Unassembled WGS sequence"/>
</dbReference>
<sequence>MPTPQPHPALPARPVALPTLVGHRGRHAMPPFTVHTAASFAEARRLMTLRRARPLAGGLDLLNGLKTGAGPADIVMLERVAGAATIAIADGDLLLGPMVTHDGFATSPAARARVPALAAVWSEIANLRIRAQGTIAGNLLAGMPAYEAAVLLAAVDASLDSLAPDGTSARFPVAALGTPTGAARPFDHLVTAIRVPCTPLRLAYDRSLRPALSVAVALTTRLRRTVSIVVGGLHPRPIVRRAHVSDLDAPGDLAARLLADLPLATVPFAGSPFYRERMAAVLAARLLAELAR</sequence>
<comment type="caution">
    <text evidence="4">The sequence shown here is derived from an EMBL/GenBank/DDBJ whole genome shotgun (WGS) entry which is preliminary data.</text>
</comment>
<evidence type="ECO:0000256" key="2">
    <source>
        <dbReference type="ARBA" id="ARBA00022827"/>
    </source>
</evidence>
<keyword evidence="2" id="KW-0274">FAD</keyword>
<dbReference type="EMBL" id="JAEKJA010000025">
    <property type="protein sequence ID" value="MBJ3778265.1"/>
    <property type="molecule type" value="Genomic_DNA"/>
</dbReference>
<dbReference type="PANTHER" id="PTHR42659">
    <property type="entry name" value="XANTHINE DEHYDROGENASE SUBUNIT C-RELATED"/>
    <property type="match status" value="1"/>
</dbReference>
<proteinExistence type="predicted"/>
<dbReference type="InterPro" id="IPR016167">
    <property type="entry name" value="FAD-bd_PCMH_sub1"/>
</dbReference>
<keyword evidence="5" id="KW-1185">Reference proteome</keyword>
<dbReference type="Gene3D" id="3.30.43.10">
    <property type="entry name" value="Uridine Diphospho-n-acetylenolpyruvylglucosamine Reductase, domain 2"/>
    <property type="match status" value="1"/>
</dbReference>
<dbReference type="InterPro" id="IPR016166">
    <property type="entry name" value="FAD-bd_PCMH"/>
</dbReference>
<dbReference type="PANTHER" id="PTHR42659:SF1">
    <property type="entry name" value="OXIDOREDUCTASE"/>
    <property type="match status" value="1"/>
</dbReference>
<keyword evidence="1" id="KW-0285">Flavoprotein</keyword>
<dbReference type="SUPFAM" id="SSF56176">
    <property type="entry name" value="FAD-binding/transporter-associated domain-like"/>
    <property type="match status" value="1"/>
</dbReference>
<evidence type="ECO:0000313" key="5">
    <source>
        <dbReference type="Proteomes" id="UP000609531"/>
    </source>
</evidence>
<dbReference type="InterPro" id="IPR016169">
    <property type="entry name" value="FAD-bd_PCMH_sub2"/>
</dbReference>
<dbReference type="PROSITE" id="PS51387">
    <property type="entry name" value="FAD_PCMH"/>
    <property type="match status" value="1"/>
</dbReference>
<name>A0A934IT55_9HYPH</name>
<feature type="domain" description="FAD-binding PCMH-type" evidence="3">
    <location>
        <begin position="27"/>
        <end position="200"/>
    </location>
</feature>